<dbReference type="RefSeq" id="WP_092474788.1">
    <property type="nucleotide sequence ID" value="NZ_FOHN01000001.1"/>
</dbReference>
<keyword evidence="10" id="KW-1185">Reference proteome</keyword>
<comment type="subcellular location">
    <subcellularLocation>
        <location evidence="1 7">Cell membrane</location>
        <topology evidence="1 7">Multi-pass membrane protein</topology>
    </subcellularLocation>
</comment>
<feature type="transmembrane region" description="Helical" evidence="7">
    <location>
        <begin position="73"/>
        <end position="95"/>
    </location>
</feature>
<evidence type="ECO:0000256" key="7">
    <source>
        <dbReference type="RuleBase" id="RU363032"/>
    </source>
</evidence>
<dbReference type="Proteomes" id="UP000199800">
    <property type="component" value="Unassembled WGS sequence"/>
</dbReference>
<dbReference type="SUPFAM" id="SSF161098">
    <property type="entry name" value="MetI-like"/>
    <property type="match status" value="1"/>
</dbReference>
<keyword evidence="4 7" id="KW-0812">Transmembrane</keyword>
<dbReference type="AlphaFoldDB" id="A0A1H9Y1H5"/>
<evidence type="ECO:0000313" key="9">
    <source>
        <dbReference type="EMBL" id="SES62547.1"/>
    </source>
</evidence>
<proteinExistence type="inferred from homology"/>
<keyword evidence="2 7" id="KW-0813">Transport</keyword>
<keyword evidence="3" id="KW-1003">Cell membrane</keyword>
<comment type="similarity">
    <text evidence="7">Belongs to the binding-protein-dependent transport system permease family.</text>
</comment>
<dbReference type="GO" id="GO:0055085">
    <property type="term" value="P:transmembrane transport"/>
    <property type="evidence" value="ECO:0007669"/>
    <property type="project" value="InterPro"/>
</dbReference>
<evidence type="ECO:0000256" key="4">
    <source>
        <dbReference type="ARBA" id="ARBA00022692"/>
    </source>
</evidence>
<dbReference type="CDD" id="cd06261">
    <property type="entry name" value="TM_PBP2"/>
    <property type="match status" value="1"/>
</dbReference>
<sequence>MDKIFRDKKAIILFIAPGILLFTAILLVPICQAFFYSLCDWNALTKPEFVGFDNYIKLFADDEIMRIAIKNSVFFTLFSAVTQQILGLALAAVLTNVKKGRNIFKNIYYLPVVLSSAALGLLWSFLFNPKMGINQILKLMGIKGPLWLMDTKGFIVLPMWMIAVVALWQYAGSTMMLYMARISGISKSLYEAAYIDGATRFQAFKKLTLPLVKPMVATTLSLNCIGSLKFFDLVYNMTQGGPNHRTEVLATHLYDQGFKYFKYGYASAIGIVLLIMCLSVTLVISKCFKSEDYEM</sequence>
<feature type="transmembrane region" description="Helical" evidence="7">
    <location>
        <begin position="107"/>
        <end position="126"/>
    </location>
</feature>
<reference evidence="9 10" key="1">
    <citation type="submission" date="2016-10" db="EMBL/GenBank/DDBJ databases">
        <authorList>
            <person name="de Groot N.N."/>
        </authorList>
    </citation>
    <scope>NUCLEOTIDE SEQUENCE [LARGE SCALE GENOMIC DNA]</scope>
    <source>
        <strain evidence="9 10">DSM 1801</strain>
    </source>
</reference>
<dbReference type="GO" id="GO:0005886">
    <property type="term" value="C:plasma membrane"/>
    <property type="evidence" value="ECO:0007669"/>
    <property type="project" value="UniProtKB-SubCell"/>
</dbReference>
<feature type="transmembrane region" description="Helical" evidence="7">
    <location>
        <begin position="263"/>
        <end position="285"/>
    </location>
</feature>
<dbReference type="InterPro" id="IPR051393">
    <property type="entry name" value="ABC_transporter_permease"/>
</dbReference>
<evidence type="ECO:0000256" key="5">
    <source>
        <dbReference type="ARBA" id="ARBA00022989"/>
    </source>
</evidence>
<dbReference type="STRING" id="29364.SAMN04487772_10162"/>
<dbReference type="Gene3D" id="1.10.3720.10">
    <property type="entry name" value="MetI-like"/>
    <property type="match status" value="1"/>
</dbReference>
<dbReference type="PROSITE" id="PS50928">
    <property type="entry name" value="ABC_TM1"/>
    <property type="match status" value="1"/>
</dbReference>
<keyword evidence="6 7" id="KW-0472">Membrane</keyword>
<dbReference type="PANTHER" id="PTHR30193">
    <property type="entry name" value="ABC TRANSPORTER PERMEASE PROTEIN"/>
    <property type="match status" value="1"/>
</dbReference>
<keyword evidence="5 7" id="KW-1133">Transmembrane helix</keyword>
<gene>
    <name evidence="9" type="ORF">SAMN04487772_10162</name>
</gene>
<dbReference type="PANTHER" id="PTHR30193:SF37">
    <property type="entry name" value="INNER MEMBRANE ABC TRANSPORTER PERMEASE PROTEIN YCJO"/>
    <property type="match status" value="1"/>
</dbReference>
<accession>A0A1H9Y1H5</accession>
<evidence type="ECO:0000259" key="8">
    <source>
        <dbReference type="PROSITE" id="PS50928"/>
    </source>
</evidence>
<feature type="domain" description="ABC transmembrane type-1" evidence="8">
    <location>
        <begin position="69"/>
        <end position="284"/>
    </location>
</feature>
<dbReference type="OrthoDB" id="42781at2"/>
<feature type="transmembrane region" description="Helical" evidence="7">
    <location>
        <begin position="146"/>
        <end position="171"/>
    </location>
</feature>
<protein>
    <submittedName>
        <fullName evidence="9">Raffinose/stachyose/melibiose transport system permease protein</fullName>
    </submittedName>
</protein>
<evidence type="ECO:0000313" key="10">
    <source>
        <dbReference type="Proteomes" id="UP000199800"/>
    </source>
</evidence>
<name>A0A1H9Y1H5_9FIRM</name>
<organism evidence="9 10">
    <name type="scientific">[Clostridium] polysaccharolyticum</name>
    <dbReference type="NCBI Taxonomy" id="29364"/>
    <lineage>
        <taxon>Bacteria</taxon>
        <taxon>Bacillati</taxon>
        <taxon>Bacillota</taxon>
        <taxon>Clostridia</taxon>
        <taxon>Lachnospirales</taxon>
        <taxon>Lachnospiraceae</taxon>
    </lineage>
</organism>
<evidence type="ECO:0000256" key="3">
    <source>
        <dbReference type="ARBA" id="ARBA00022475"/>
    </source>
</evidence>
<evidence type="ECO:0000256" key="6">
    <source>
        <dbReference type="ARBA" id="ARBA00023136"/>
    </source>
</evidence>
<evidence type="ECO:0000256" key="2">
    <source>
        <dbReference type="ARBA" id="ARBA00022448"/>
    </source>
</evidence>
<dbReference type="Pfam" id="PF00528">
    <property type="entry name" value="BPD_transp_1"/>
    <property type="match status" value="1"/>
</dbReference>
<feature type="transmembrane region" description="Helical" evidence="7">
    <location>
        <begin position="12"/>
        <end position="35"/>
    </location>
</feature>
<evidence type="ECO:0000256" key="1">
    <source>
        <dbReference type="ARBA" id="ARBA00004651"/>
    </source>
</evidence>
<dbReference type="InterPro" id="IPR000515">
    <property type="entry name" value="MetI-like"/>
</dbReference>
<dbReference type="EMBL" id="FOHN01000001">
    <property type="protein sequence ID" value="SES62547.1"/>
    <property type="molecule type" value="Genomic_DNA"/>
</dbReference>
<dbReference type="InterPro" id="IPR035906">
    <property type="entry name" value="MetI-like_sf"/>
</dbReference>